<feature type="transmembrane region" description="Helical" evidence="1">
    <location>
        <begin position="7"/>
        <end position="26"/>
    </location>
</feature>
<evidence type="ECO:0000313" key="5">
    <source>
        <dbReference type="EMBL" id="JAS36020.1"/>
    </source>
</evidence>
<protein>
    <recommendedName>
        <fullName evidence="2">Molybdenum cofactor sulfurase middle domain-containing protein</fullName>
    </recommendedName>
</protein>
<evidence type="ECO:0000259" key="2">
    <source>
        <dbReference type="Pfam" id="PF03476"/>
    </source>
</evidence>
<dbReference type="SUPFAM" id="SSF141673">
    <property type="entry name" value="MOSC N-terminal domain-like"/>
    <property type="match status" value="1"/>
</dbReference>
<keyword evidence="1" id="KW-0812">Transmembrane</keyword>
<feature type="transmembrane region" description="Helical" evidence="1">
    <location>
        <begin position="32"/>
        <end position="49"/>
    </location>
</feature>
<evidence type="ECO:0000313" key="4">
    <source>
        <dbReference type="EMBL" id="JAS28067.1"/>
    </source>
</evidence>
<proteinExistence type="predicted"/>
<dbReference type="InterPro" id="IPR005303">
    <property type="entry name" value="MOCOS_middle"/>
</dbReference>
<dbReference type="EMBL" id="GEDC01001278">
    <property type="protein sequence ID" value="JAS36020.1"/>
    <property type="molecule type" value="Transcribed_RNA"/>
</dbReference>
<reference evidence="4" key="1">
    <citation type="submission" date="2015-12" db="EMBL/GenBank/DDBJ databases">
        <title>De novo transcriptome assembly of four potential Pierce s Disease insect vectors from Arizona vineyards.</title>
        <authorList>
            <person name="Tassone E.E."/>
        </authorList>
    </citation>
    <scope>NUCLEOTIDE SEQUENCE</scope>
</reference>
<keyword evidence="1" id="KW-0472">Membrane</keyword>
<sequence length="348" mass="40139">MLIIYNSLVYFILKMIGFSILFELVFLKICKIISTSIIIVMPVFFLAIWKIRRKNKHTFQLPIPINWCEVGKISNICIYPLKSGKSKNLNLAYCSEFGIREEVQGEKLSLIDSSFVLYDEITNKKLNCQDNSQISSVEVKAINKHTVSFICPGYDSLMIEIPSTRNKKQVKNFTVKWFGENIQVLDCGEEASNWFTKTIVRKGNNRCRLGYFVRDINTTSKNRGSFKCIFNMNNEKYEDRTTCYRDISTFVIMTEISLKEVNKSADKQLNINNPNIIIEGVDKAFEEETWDWLKIGDKVVSRSFKEWKRLSTDADKMVENGKPQGVPMALYRMGSIKVGDAVYISCSR</sequence>
<dbReference type="EMBL" id="GEDC01009231">
    <property type="protein sequence ID" value="JAS28067.1"/>
    <property type="molecule type" value="Transcribed_RNA"/>
</dbReference>
<dbReference type="Pfam" id="PF03476">
    <property type="entry name" value="MOSC_N"/>
    <property type="match status" value="1"/>
</dbReference>
<dbReference type="EMBL" id="GEDC01031427">
    <property type="protein sequence ID" value="JAS05871.1"/>
    <property type="molecule type" value="Transcribed_RNA"/>
</dbReference>
<keyword evidence="1" id="KW-1133">Transmembrane helix</keyword>
<dbReference type="AlphaFoldDB" id="A0A1B6DQW4"/>
<evidence type="ECO:0000313" key="3">
    <source>
        <dbReference type="EMBL" id="JAS05871.1"/>
    </source>
</evidence>
<organism evidence="4">
    <name type="scientific">Clastoptera arizonana</name>
    <name type="common">Arizona spittle bug</name>
    <dbReference type="NCBI Taxonomy" id="38151"/>
    <lineage>
        <taxon>Eukaryota</taxon>
        <taxon>Metazoa</taxon>
        <taxon>Ecdysozoa</taxon>
        <taxon>Arthropoda</taxon>
        <taxon>Hexapoda</taxon>
        <taxon>Insecta</taxon>
        <taxon>Pterygota</taxon>
        <taxon>Neoptera</taxon>
        <taxon>Paraneoptera</taxon>
        <taxon>Hemiptera</taxon>
        <taxon>Auchenorrhyncha</taxon>
        <taxon>Cercopoidea</taxon>
        <taxon>Clastopteridae</taxon>
        <taxon>Clastoptera</taxon>
    </lineage>
</organism>
<accession>A0A1B6DQW4</accession>
<name>A0A1B6DQW4_9HEMI</name>
<gene>
    <name evidence="4" type="ORF">g.25515</name>
    <name evidence="3" type="ORF">g.25518</name>
    <name evidence="5" type="ORF">g.25522</name>
</gene>
<evidence type="ECO:0000256" key="1">
    <source>
        <dbReference type="SAM" id="Phobius"/>
    </source>
</evidence>
<feature type="domain" description="Molybdenum cofactor sulfurase middle" evidence="2">
    <location>
        <begin position="71"/>
        <end position="199"/>
    </location>
</feature>